<gene>
    <name evidence="9" type="ORF">ACFQGU_14970</name>
</gene>
<dbReference type="SUPFAM" id="SSF116726">
    <property type="entry name" value="TrkA C-terminal domain-like"/>
    <property type="match status" value="2"/>
</dbReference>
<name>A0ABW1T5N1_9ACTN</name>
<feature type="transmembrane region" description="Helical" evidence="7">
    <location>
        <begin position="577"/>
        <end position="597"/>
    </location>
</feature>
<dbReference type="PANTHER" id="PTHR43652">
    <property type="entry name" value="BASIC AMINO ACID ANTIPORTER YFCC-RELATED"/>
    <property type="match status" value="1"/>
</dbReference>
<dbReference type="InterPro" id="IPR006037">
    <property type="entry name" value="RCK_C"/>
</dbReference>
<dbReference type="Gene3D" id="3.30.70.1450">
    <property type="entry name" value="Regulator of K+ conductance, C-terminal domain"/>
    <property type="match status" value="2"/>
</dbReference>
<feature type="transmembrane region" description="Helical" evidence="7">
    <location>
        <begin position="454"/>
        <end position="472"/>
    </location>
</feature>
<keyword evidence="3 7" id="KW-0812">Transmembrane</keyword>
<dbReference type="InterPro" id="IPR051679">
    <property type="entry name" value="DASS-Related_Transporters"/>
</dbReference>
<keyword evidence="2" id="KW-0813">Transport</keyword>
<dbReference type="PANTHER" id="PTHR43652:SF2">
    <property type="entry name" value="BASIC AMINO ACID ANTIPORTER YFCC-RELATED"/>
    <property type="match status" value="1"/>
</dbReference>
<evidence type="ECO:0000256" key="1">
    <source>
        <dbReference type="ARBA" id="ARBA00004141"/>
    </source>
</evidence>
<comment type="subcellular location">
    <subcellularLocation>
        <location evidence="1">Membrane</location>
        <topology evidence="1">Multi-pass membrane protein</topology>
    </subcellularLocation>
</comment>
<evidence type="ECO:0000256" key="4">
    <source>
        <dbReference type="ARBA" id="ARBA00022737"/>
    </source>
</evidence>
<dbReference type="RefSeq" id="WP_386768027.1">
    <property type="nucleotide sequence ID" value="NZ_JBHSTI010000008.1"/>
</dbReference>
<dbReference type="Proteomes" id="UP001596138">
    <property type="component" value="Unassembled WGS sequence"/>
</dbReference>
<keyword evidence="6 7" id="KW-0472">Membrane</keyword>
<feature type="transmembrane region" description="Helical" evidence="7">
    <location>
        <begin position="411"/>
        <end position="442"/>
    </location>
</feature>
<feature type="transmembrane region" description="Helical" evidence="7">
    <location>
        <begin position="92"/>
        <end position="124"/>
    </location>
</feature>
<protein>
    <submittedName>
        <fullName evidence="9">SLC13 family permease</fullName>
    </submittedName>
</protein>
<comment type="caution">
    <text evidence="9">The sequence shown here is derived from an EMBL/GenBank/DDBJ whole genome shotgun (WGS) entry which is preliminary data.</text>
</comment>
<feature type="transmembrane region" description="Helical" evidence="7">
    <location>
        <begin position="511"/>
        <end position="532"/>
    </location>
</feature>
<dbReference type="InterPro" id="IPR036721">
    <property type="entry name" value="RCK_C_sf"/>
</dbReference>
<reference evidence="10" key="1">
    <citation type="journal article" date="2019" name="Int. J. Syst. Evol. Microbiol.">
        <title>The Global Catalogue of Microorganisms (GCM) 10K type strain sequencing project: providing services to taxonomists for standard genome sequencing and annotation.</title>
        <authorList>
            <consortium name="The Broad Institute Genomics Platform"/>
            <consortium name="The Broad Institute Genome Sequencing Center for Infectious Disease"/>
            <person name="Wu L."/>
            <person name="Ma J."/>
        </authorList>
    </citation>
    <scope>NUCLEOTIDE SEQUENCE [LARGE SCALE GENOMIC DNA]</scope>
    <source>
        <strain evidence="10">CGMCC 4.7317</strain>
    </source>
</reference>
<keyword evidence="4" id="KW-0677">Repeat</keyword>
<feature type="transmembrane region" description="Helical" evidence="7">
    <location>
        <begin position="484"/>
        <end position="505"/>
    </location>
</feature>
<feature type="transmembrane region" description="Helical" evidence="7">
    <location>
        <begin position="136"/>
        <end position="160"/>
    </location>
</feature>
<accession>A0ABW1T5N1</accession>
<evidence type="ECO:0000313" key="9">
    <source>
        <dbReference type="EMBL" id="MFC6239182.1"/>
    </source>
</evidence>
<dbReference type="PROSITE" id="PS51202">
    <property type="entry name" value="RCK_C"/>
    <property type="match status" value="1"/>
</dbReference>
<proteinExistence type="predicted"/>
<evidence type="ECO:0000256" key="3">
    <source>
        <dbReference type="ARBA" id="ARBA00022692"/>
    </source>
</evidence>
<sequence>MDPATTSLLVLAAVVVLFIWNRLPVAAVAVLTALTLWATGLLDYDQVLAGFGDPVVVFIASLFVVSEAIDSAGVTNWAGQTLLARIGDRPRAALVAVMALAAVMSALITLNGAAAALLPMVVVIAMRLKVAPAHMLLPMAFAGSSGSLLILTASPINVLVSDASSDAGAGGFGFFEFAVVGIPLVLGTLAICALIAEKVLPVRESLMLPPDLSRYASTVQDHYDLTDGFHRLHVREHSPLVGTSADRLDLAPYAGVTVTAVQASDGTVSRGALEAGDVLVVTGPSDVVSRLAMDLVLTVAMRPVTDSTGVLITDEMGVAELVVPPRSPLVGESVFAGQLRSSDVVILAIRRRGKDLGAGPVDLVEGDLLLVHGAWSAVDSLVDHRDVVVVNSPDLVRRQAAPLGSRAWRAVAVLAVMILLLALGLVPASIAGLGAAVAMVLLRVISGPQALRSISWQTVVLIGGLIPLSTAIRTSGAADLLASWLLAVVGDAGPIVLLLALFVMTATLGQFISNTATVLILLPVAVAAATEFGVSVQPVLMTLAIAGACSFLTPVATPANMMVMGPGGYRFNDYWRLGLPLLLWWLVVALVVVPLVWHF</sequence>
<evidence type="ECO:0000256" key="5">
    <source>
        <dbReference type="ARBA" id="ARBA00022989"/>
    </source>
</evidence>
<evidence type="ECO:0000256" key="6">
    <source>
        <dbReference type="ARBA" id="ARBA00023136"/>
    </source>
</evidence>
<keyword evidence="10" id="KW-1185">Reference proteome</keyword>
<evidence type="ECO:0000313" key="10">
    <source>
        <dbReference type="Proteomes" id="UP001596138"/>
    </source>
</evidence>
<evidence type="ECO:0000259" key="8">
    <source>
        <dbReference type="PROSITE" id="PS51202"/>
    </source>
</evidence>
<dbReference type="Pfam" id="PF03600">
    <property type="entry name" value="CitMHS"/>
    <property type="match status" value="1"/>
</dbReference>
<dbReference type="EMBL" id="JBHSTI010000008">
    <property type="protein sequence ID" value="MFC6239182.1"/>
    <property type="molecule type" value="Genomic_DNA"/>
</dbReference>
<evidence type="ECO:0000256" key="2">
    <source>
        <dbReference type="ARBA" id="ARBA00022448"/>
    </source>
</evidence>
<feature type="transmembrane region" description="Helical" evidence="7">
    <location>
        <begin position="539"/>
        <end position="557"/>
    </location>
</feature>
<feature type="transmembrane region" description="Helical" evidence="7">
    <location>
        <begin position="172"/>
        <end position="196"/>
    </location>
</feature>
<feature type="domain" description="RCK C-terminal" evidence="8">
    <location>
        <begin position="306"/>
        <end position="387"/>
    </location>
</feature>
<organism evidence="9 10">
    <name type="scientific">Longivirga aurantiaca</name>
    <dbReference type="NCBI Taxonomy" id="1837743"/>
    <lineage>
        <taxon>Bacteria</taxon>
        <taxon>Bacillati</taxon>
        <taxon>Actinomycetota</taxon>
        <taxon>Actinomycetes</taxon>
        <taxon>Sporichthyales</taxon>
        <taxon>Sporichthyaceae</taxon>
        <taxon>Longivirga</taxon>
    </lineage>
</organism>
<dbReference type="InterPro" id="IPR004680">
    <property type="entry name" value="Cit_transptr-like_dom"/>
</dbReference>
<keyword evidence="5 7" id="KW-1133">Transmembrane helix</keyword>
<evidence type="ECO:0000256" key="7">
    <source>
        <dbReference type="SAM" id="Phobius"/>
    </source>
</evidence>